<dbReference type="AlphaFoldDB" id="A0A6A6BCE3"/>
<sequence length="222" mass="23120">MGSSASKASRAANIATRVYPARASQAATNAVKPAPAAGRAAQPGPTVQPQPKASETRDEAINLDAADPAFAAHLRSIGPVQPNPHYSPSSTSPFDPQRPPGSSSTSQPTATGRRPADSSIPDFSTGPNPFAPPIGAMPNPATNPALAILAARERLQAEAENEFANVGRRGAPGRQFLDVGIVKQMFILRDQRGKSEEEIEKLLGLEKGMVKKLGTKGVSEAV</sequence>
<reference evidence="3" key="1">
    <citation type="journal article" date="2020" name="Stud. Mycol.">
        <title>101 Dothideomycetes genomes: a test case for predicting lifestyles and emergence of pathogens.</title>
        <authorList>
            <person name="Haridas S."/>
            <person name="Albert R."/>
            <person name="Binder M."/>
            <person name="Bloem J."/>
            <person name="Labutti K."/>
            <person name="Salamov A."/>
            <person name="Andreopoulos B."/>
            <person name="Baker S."/>
            <person name="Barry K."/>
            <person name="Bills G."/>
            <person name="Bluhm B."/>
            <person name="Cannon C."/>
            <person name="Castanera R."/>
            <person name="Culley D."/>
            <person name="Daum C."/>
            <person name="Ezra D."/>
            <person name="Gonzalez J."/>
            <person name="Henrissat B."/>
            <person name="Kuo A."/>
            <person name="Liang C."/>
            <person name="Lipzen A."/>
            <person name="Lutzoni F."/>
            <person name="Magnuson J."/>
            <person name="Mondo S."/>
            <person name="Nolan M."/>
            <person name="Ohm R."/>
            <person name="Pangilinan J."/>
            <person name="Park H.-J."/>
            <person name="Ramirez L."/>
            <person name="Alfaro M."/>
            <person name="Sun H."/>
            <person name="Tritt A."/>
            <person name="Yoshinaga Y."/>
            <person name="Zwiers L.-H."/>
            <person name="Turgeon B."/>
            <person name="Goodwin S."/>
            <person name="Spatafora J."/>
            <person name="Crous P."/>
            <person name="Grigoriev I."/>
        </authorList>
    </citation>
    <scope>NUCLEOTIDE SEQUENCE</scope>
    <source>
        <strain evidence="3">CBS 121167</strain>
    </source>
</reference>
<dbReference type="GeneID" id="54295729"/>
<evidence type="ECO:0000313" key="4">
    <source>
        <dbReference type="Proteomes" id="UP000799438"/>
    </source>
</evidence>
<dbReference type="Pfam" id="PF22943">
    <property type="entry name" value="HTH_68"/>
    <property type="match status" value="1"/>
</dbReference>
<proteinExistence type="predicted"/>
<dbReference type="InterPro" id="IPR054448">
    <property type="entry name" value="HTH_put_ascomycetes"/>
</dbReference>
<evidence type="ECO:0000259" key="2">
    <source>
        <dbReference type="Pfam" id="PF22943"/>
    </source>
</evidence>
<evidence type="ECO:0000313" key="3">
    <source>
        <dbReference type="EMBL" id="KAF2141023.1"/>
    </source>
</evidence>
<dbReference type="RefSeq" id="XP_033396736.1">
    <property type="nucleotide sequence ID" value="XM_033538233.1"/>
</dbReference>
<organism evidence="3 4">
    <name type="scientific">Aplosporella prunicola CBS 121167</name>
    <dbReference type="NCBI Taxonomy" id="1176127"/>
    <lineage>
        <taxon>Eukaryota</taxon>
        <taxon>Fungi</taxon>
        <taxon>Dikarya</taxon>
        <taxon>Ascomycota</taxon>
        <taxon>Pezizomycotina</taxon>
        <taxon>Dothideomycetes</taxon>
        <taxon>Dothideomycetes incertae sedis</taxon>
        <taxon>Botryosphaeriales</taxon>
        <taxon>Aplosporellaceae</taxon>
        <taxon>Aplosporella</taxon>
    </lineage>
</organism>
<protein>
    <recommendedName>
        <fullName evidence="2">Helix-turn-helix domain-containing protein</fullName>
    </recommendedName>
</protein>
<dbReference type="Proteomes" id="UP000799438">
    <property type="component" value="Unassembled WGS sequence"/>
</dbReference>
<feature type="region of interest" description="Disordered" evidence="1">
    <location>
        <begin position="1"/>
        <end position="141"/>
    </location>
</feature>
<name>A0A6A6BCE3_9PEZI</name>
<feature type="domain" description="Helix-turn-helix" evidence="2">
    <location>
        <begin position="176"/>
        <end position="220"/>
    </location>
</feature>
<feature type="compositionally biased region" description="Polar residues" evidence="1">
    <location>
        <begin position="84"/>
        <end position="110"/>
    </location>
</feature>
<evidence type="ECO:0000256" key="1">
    <source>
        <dbReference type="SAM" id="MobiDB-lite"/>
    </source>
</evidence>
<feature type="compositionally biased region" description="Low complexity" evidence="1">
    <location>
        <begin position="26"/>
        <end position="45"/>
    </location>
</feature>
<dbReference type="OrthoDB" id="4085451at2759"/>
<dbReference type="EMBL" id="ML995488">
    <property type="protein sequence ID" value="KAF2141023.1"/>
    <property type="molecule type" value="Genomic_DNA"/>
</dbReference>
<accession>A0A6A6BCE3</accession>
<gene>
    <name evidence="3" type="ORF">K452DRAFT_251918</name>
</gene>
<keyword evidence="4" id="KW-1185">Reference proteome</keyword>